<comment type="caution">
    <text evidence="1">The sequence shown here is derived from an EMBL/GenBank/DDBJ whole genome shotgun (WGS) entry which is preliminary data.</text>
</comment>
<reference evidence="1 2" key="1">
    <citation type="journal article" date="2023" name="Mol. Biol. Evol.">
        <title>Genomics of Secondarily Temperate Adaptation in the Only Non-Antarctic Icefish.</title>
        <authorList>
            <person name="Rivera-Colon A.G."/>
            <person name="Rayamajhi N."/>
            <person name="Minhas B.F."/>
            <person name="Madrigal G."/>
            <person name="Bilyk K.T."/>
            <person name="Yoon V."/>
            <person name="Hune M."/>
            <person name="Gregory S."/>
            <person name="Cheng C.H.C."/>
            <person name="Catchen J.M."/>
        </authorList>
    </citation>
    <scope>NUCLEOTIDE SEQUENCE [LARGE SCALE GENOMIC DNA]</scope>
    <source>
        <strain evidence="1">JC2023a</strain>
    </source>
</reference>
<name>A0AAN8GLU5_9TELE</name>
<proteinExistence type="predicted"/>
<dbReference type="Pfam" id="PF05380">
    <property type="entry name" value="Peptidase_A17"/>
    <property type="match status" value="1"/>
</dbReference>
<protein>
    <submittedName>
        <fullName evidence="1">Uncharacterized protein</fullName>
    </submittedName>
</protein>
<evidence type="ECO:0000313" key="2">
    <source>
        <dbReference type="Proteomes" id="UP001335648"/>
    </source>
</evidence>
<dbReference type="EMBL" id="JAULUE010002062">
    <property type="protein sequence ID" value="KAK5882653.1"/>
    <property type="molecule type" value="Genomic_DNA"/>
</dbReference>
<dbReference type="PANTHER" id="PTHR22955:SF67">
    <property type="entry name" value="ASPARTIC PUTATIVE DOMAIN-CONTAINING PROTEIN-RELATED"/>
    <property type="match status" value="1"/>
</dbReference>
<gene>
    <name evidence="1" type="ORF">CesoFtcFv8_021215</name>
</gene>
<evidence type="ECO:0000313" key="1">
    <source>
        <dbReference type="EMBL" id="KAK5882653.1"/>
    </source>
</evidence>
<dbReference type="PANTHER" id="PTHR22955">
    <property type="entry name" value="RETROTRANSPOSON"/>
    <property type="match status" value="1"/>
</dbReference>
<keyword evidence="2" id="KW-1185">Reference proteome</keyword>
<dbReference type="AlphaFoldDB" id="A0AAN8GLU5"/>
<accession>A0AAN8GLU5</accession>
<dbReference type="InterPro" id="IPR008042">
    <property type="entry name" value="Retrotrans_Pao"/>
</dbReference>
<sequence>MQSDSFEEYVQLGQVTFTRAITPPSVIEKPWAITFSDGSEHAYGAVMYRRWNTDQGPFVTLVESKVKLTPLDHKGDAVKAEICGAVFASRLKTYFEQHSKIQVGKWFHVIDSQTVLGAIQRESYGYQTFFANIIGEIQDTTAIQDW</sequence>
<dbReference type="Proteomes" id="UP001335648">
    <property type="component" value="Unassembled WGS sequence"/>
</dbReference>
<organism evidence="1 2">
    <name type="scientific">Champsocephalus esox</name>
    <name type="common">pike icefish</name>
    <dbReference type="NCBI Taxonomy" id="159716"/>
    <lineage>
        <taxon>Eukaryota</taxon>
        <taxon>Metazoa</taxon>
        <taxon>Chordata</taxon>
        <taxon>Craniata</taxon>
        <taxon>Vertebrata</taxon>
        <taxon>Euteleostomi</taxon>
        <taxon>Actinopterygii</taxon>
        <taxon>Neopterygii</taxon>
        <taxon>Teleostei</taxon>
        <taxon>Neoteleostei</taxon>
        <taxon>Acanthomorphata</taxon>
        <taxon>Eupercaria</taxon>
        <taxon>Perciformes</taxon>
        <taxon>Notothenioidei</taxon>
        <taxon>Channichthyidae</taxon>
        <taxon>Champsocephalus</taxon>
    </lineage>
</organism>